<accession>A0A915JHJ6</accession>
<feature type="region of interest" description="Disordered" evidence="1">
    <location>
        <begin position="73"/>
        <end position="107"/>
    </location>
</feature>
<evidence type="ECO:0000313" key="3">
    <source>
        <dbReference type="WBParaSite" id="nRc.2.0.1.t25599-RA"/>
    </source>
</evidence>
<reference evidence="3" key="1">
    <citation type="submission" date="2022-11" db="UniProtKB">
        <authorList>
            <consortium name="WormBaseParasite"/>
        </authorList>
    </citation>
    <scope>IDENTIFICATION</scope>
</reference>
<dbReference type="AlphaFoldDB" id="A0A915JHJ6"/>
<keyword evidence="2" id="KW-1185">Reference proteome</keyword>
<evidence type="ECO:0000256" key="1">
    <source>
        <dbReference type="SAM" id="MobiDB-lite"/>
    </source>
</evidence>
<feature type="compositionally biased region" description="Polar residues" evidence="1">
    <location>
        <begin position="73"/>
        <end position="85"/>
    </location>
</feature>
<protein>
    <submittedName>
        <fullName evidence="3">Uncharacterized protein</fullName>
    </submittedName>
</protein>
<feature type="compositionally biased region" description="Polar residues" evidence="1">
    <location>
        <begin position="97"/>
        <end position="107"/>
    </location>
</feature>
<proteinExistence type="predicted"/>
<evidence type="ECO:0000313" key="2">
    <source>
        <dbReference type="Proteomes" id="UP000887565"/>
    </source>
</evidence>
<dbReference type="Proteomes" id="UP000887565">
    <property type="component" value="Unplaced"/>
</dbReference>
<organism evidence="2 3">
    <name type="scientific">Romanomermis culicivorax</name>
    <name type="common">Nematode worm</name>
    <dbReference type="NCBI Taxonomy" id="13658"/>
    <lineage>
        <taxon>Eukaryota</taxon>
        <taxon>Metazoa</taxon>
        <taxon>Ecdysozoa</taxon>
        <taxon>Nematoda</taxon>
        <taxon>Enoplea</taxon>
        <taxon>Dorylaimia</taxon>
        <taxon>Mermithida</taxon>
        <taxon>Mermithoidea</taxon>
        <taxon>Mermithidae</taxon>
        <taxon>Romanomermis</taxon>
    </lineage>
</organism>
<dbReference type="WBParaSite" id="nRc.2.0.1.t25599-RA">
    <property type="protein sequence ID" value="nRc.2.0.1.t25599-RA"/>
    <property type="gene ID" value="nRc.2.0.1.g25599"/>
</dbReference>
<name>A0A915JHJ6_ROMCU</name>
<sequence length="107" mass="11683">MDAEGVKKKGEEQTARTAIHTMVKTPQELLAGLAEEEKEIQVLALTWDAEVSQLPQGLWGCYQRHSTSLNGTKWSTVEEGTQGPQGTLVEPGESQADPESSICQMLK</sequence>